<protein>
    <submittedName>
        <fullName evidence="1">Class I SAM-dependent methyltransferase</fullName>
        <ecNumber evidence="1">2.1.1.-</ecNumber>
    </submittedName>
</protein>
<dbReference type="Gene3D" id="3.40.50.150">
    <property type="entry name" value="Vaccinia Virus protein VP39"/>
    <property type="match status" value="1"/>
</dbReference>
<organism evidence="1 2">
    <name type="scientific">Nonomuraea mangrovi</name>
    <dbReference type="NCBI Taxonomy" id="2316207"/>
    <lineage>
        <taxon>Bacteria</taxon>
        <taxon>Bacillati</taxon>
        <taxon>Actinomycetota</taxon>
        <taxon>Actinomycetes</taxon>
        <taxon>Streptosporangiales</taxon>
        <taxon>Streptosporangiaceae</taxon>
        <taxon>Nonomuraea</taxon>
    </lineage>
</organism>
<reference evidence="2" key="1">
    <citation type="journal article" date="2019" name="Int. J. Syst. Evol. Microbiol.">
        <title>The Global Catalogue of Microorganisms (GCM) 10K type strain sequencing project: providing services to taxonomists for standard genome sequencing and annotation.</title>
        <authorList>
            <consortium name="The Broad Institute Genomics Platform"/>
            <consortium name="The Broad Institute Genome Sequencing Center for Infectious Disease"/>
            <person name="Wu L."/>
            <person name="Ma J."/>
        </authorList>
    </citation>
    <scope>NUCLEOTIDE SEQUENCE [LARGE SCALE GENOMIC DNA]</scope>
    <source>
        <strain evidence="2">ICMP 6774ER</strain>
    </source>
</reference>
<dbReference type="GO" id="GO:0032259">
    <property type="term" value="P:methylation"/>
    <property type="evidence" value="ECO:0007669"/>
    <property type="project" value="UniProtKB-KW"/>
</dbReference>
<keyword evidence="2" id="KW-1185">Reference proteome</keyword>
<dbReference type="SUPFAM" id="SSF53335">
    <property type="entry name" value="S-adenosyl-L-methionine-dependent methyltransferases"/>
    <property type="match status" value="1"/>
</dbReference>
<dbReference type="GO" id="GO:0008168">
    <property type="term" value="F:methyltransferase activity"/>
    <property type="evidence" value="ECO:0007669"/>
    <property type="project" value="UniProtKB-KW"/>
</dbReference>
<dbReference type="RefSeq" id="WP_379568015.1">
    <property type="nucleotide sequence ID" value="NZ_JBHUFV010000003.1"/>
</dbReference>
<evidence type="ECO:0000313" key="1">
    <source>
        <dbReference type="EMBL" id="MFD1930006.1"/>
    </source>
</evidence>
<dbReference type="EMBL" id="JBHUFV010000003">
    <property type="protein sequence ID" value="MFD1930006.1"/>
    <property type="molecule type" value="Genomic_DNA"/>
</dbReference>
<dbReference type="InterPro" id="IPR029063">
    <property type="entry name" value="SAM-dependent_MTases_sf"/>
</dbReference>
<evidence type="ECO:0000313" key="2">
    <source>
        <dbReference type="Proteomes" id="UP001597368"/>
    </source>
</evidence>
<dbReference type="Pfam" id="PF13578">
    <property type="entry name" value="Methyltransf_24"/>
    <property type="match status" value="1"/>
</dbReference>
<accession>A0ABW4SLN0</accession>
<proteinExistence type="predicted"/>
<dbReference type="Proteomes" id="UP001597368">
    <property type="component" value="Unassembled WGS sequence"/>
</dbReference>
<keyword evidence="1" id="KW-0489">Methyltransferase</keyword>
<comment type="caution">
    <text evidence="1">The sequence shown here is derived from an EMBL/GenBank/DDBJ whole genome shotgun (WGS) entry which is preliminary data.</text>
</comment>
<gene>
    <name evidence="1" type="ORF">ACFSKW_00805</name>
</gene>
<name>A0ABW4SLN0_9ACTN</name>
<keyword evidence="1" id="KW-0808">Transferase</keyword>
<dbReference type="EC" id="2.1.1.-" evidence="1"/>
<sequence length="311" mass="34299">MSEPTATADLAPAVDRIPGWFWPTDRRLFEWFLSAGDQGDLLELGTYLGKSAVLIGGHLRQGETFTVCDLFESDAPDADNDAETSKSYSTLTRRKFEDNYLSVHATLPRIVHGPTSEILDHVKPGSCRFVHVDASHLYAHVKQDVLAARTVLREDGVVAFDDYRSEHTPGVALAVWEAVSALGLEPICVSTQKLYATWGDPAPVRTRMLAWLGTVPDLWHTVDVLGERQLVRVNQRKKPKPAAGGGDLAELERLSAELQRTSAELKKTVTESRTAVQALRKATGEISLAGPVVQRAVRWTRKRITRPRSAG</sequence>